<dbReference type="AlphaFoldDB" id="A0AAE3JDV0"/>
<dbReference type="Pfam" id="PF00005">
    <property type="entry name" value="ABC_tran"/>
    <property type="match status" value="1"/>
</dbReference>
<dbReference type="Proteomes" id="UP001198182">
    <property type="component" value="Unassembled WGS sequence"/>
</dbReference>
<evidence type="ECO:0000256" key="1">
    <source>
        <dbReference type="ARBA" id="ARBA00022448"/>
    </source>
</evidence>
<dbReference type="Gene3D" id="3.40.50.300">
    <property type="entry name" value="P-loop containing nucleotide triphosphate hydrolases"/>
    <property type="match status" value="1"/>
</dbReference>
<gene>
    <name evidence="5" type="ORF">LKD81_04645</name>
</gene>
<dbReference type="EMBL" id="JAJEQR010000010">
    <property type="protein sequence ID" value="MCC2230289.1"/>
    <property type="molecule type" value="Genomic_DNA"/>
</dbReference>
<evidence type="ECO:0000256" key="2">
    <source>
        <dbReference type="ARBA" id="ARBA00022741"/>
    </source>
</evidence>
<keyword evidence="1" id="KW-0813">Transport</keyword>
<dbReference type="SMART" id="SM00382">
    <property type="entry name" value="AAA"/>
    <property type="match status" value="1"/>
</dbReference>
<feature type="domain" description="ABC transporter" evidence="4">
    <location>
        <begin position="1"/>
        <end position="229"/>
    </location>
</feature>
<keyword evidence="3 5" id="KW-0067">ATP-binding</keyword>
<sequence length="280" mass="31564">MNAIEIRDLEKHYPGFTLDRVNLTLPSGCILGLVGENGAGKSTTIRLILNMMKNDGGSIRVLGAEQDENFSKVKEQIGVVLDDMGFPSCMTARQIGKMMKQLYRNWDEAMYQKTLKWLAVPMDKSFEKYSRGMKMKQSIAVALSHHPKLLILDEATSGLDPVVRDSFVDAVMDFTRDEECSVLISSHIVSDLERMCDYIAFMHEGKLLLCEEKDVLMERYGVIHVTNEQMEELDPEAILGKRISPYGVEAVADRTKIPEGFSVNPVSLEELFVFMVKGEK</sequence>
<protein>
    <submittedName>
        <fullName evidence="5">ABC transporter ATP-binding protein</fullName>
    </submittedName>
</protein>
<comment type="caution">
    <text evidence="5">The sequence shown here is derived from an EMBL/GenBank/DDBJ whole genome shotgun (WGS) entry which is preliminary data.</text>
</comment>
<dbReference type="InterPro" id="IPR051782">
    <property type="entry name" value="ABC_Transporter_VariousFunc"/>
</dbReference>
<accession>A0AAE3JDV0</accession>
<dbReference type="PANTHER" id="PTHR42939:SF3">
    <property type="entry name" value="ABC TRANSPORTER ATP-BINDING COMPONENT"/>
    <property type="match status" value="1"/>
</dbReference>
<keyword evidence="2" id="KW-0547">Nucleotide-binding</keyword>
<dbReference type="SUPFAM" id="SSF52540">
    <property type="entry name" value="P-loop containing nucleoside triphosphate hydrolases"/>
    <property type="match status" value="1"/>
</dbReference>
<dbReference type="GO" id="GO:0005524">
    <property type="term" value="F:ATP binding"/>
    <property type="evidence" value="ECO:0007669"/>
    <property type="project" value="UniProtKB-KW"/>
</dbReference>
<evidence type="ECO:0000313" key="5">
    <source>
        <dbReference type="EMBL" id="MCC2230289.1"/>
    </source>
</evidence>
<dbReference type="RefSeq" id="WP_308452995.1">
    <property type="nucleotide sequence ID" value="NZ_JAJEQR010000010.1"/>
</dbReference>
<proteinExistence type="predicted"/>
<reference evidence="5" key="1">
    <citation type="submission" date="2021-10" db="EMBL/GenBank/DDBJ databases">
        <title>Anaerobic single-cell dispensing facilitates the cultivation of human gut bacteria.</title>
        <authorList>
            <person name="Afrizal A."/>
        </authorList>
    </citation>
    <scope>NUCLEOTIDE SEQUENCE</scope>
    <source>
        <strain evidence="5">CLA-AA-H215</strain>
    </source>
</reference>
<dbReference type="InterPro" id="IPR003593">
    <property type="entry name" value="AAA+_ATPase"/>
</dbReference>
<evidence type="ECO:0000259" key="4">
    <source>
        <dbReference type="PROSITE" id="PS50893"/>
    </source>
</evidence>
<dbReference type="PANTHER" id="PTHR42939">
    <property type="entry name" value="ABC TRANSPORTER ATP-BINDING PROTEIN ALBC-RELATED"/>
    <property type="match status" value="1"/>
</dbReference>
<dbReference type="InterPro" id="IPR027417">
    <property type="entry name" value="P-loop_NTPase"/>
</dbReference>
<keyword evidence="6" id="KW-1185">Reference proteome</keyword>
<name>A0AAE3JDV0_9FIRM</name>
<dbReference type="InterPro" id="IPR003439">
    <property type="entry name" value="ABC_transporter-like_ATP-bd"/>
</dbReference>
<dbReference type="PROSITE" id="PS50893">
    <property type="entry name" value="ABC_TRANSPORTER_2"/>
    <property type="match status" value="1"/>
</dbReference>
<organism evidence="5 6">
    <name type="scientific">Hominifimenecus microfluidus</name>
    <dbReference type="NCBI Taxonomy" id="2885348"/>
    <lineage>
        <taxon>Bacteria</taxon>
        <taxon>Bacillati</taxon>
        <taxon>Bacillota</taxon>
        <taxon>Clostridia</taxon>
        <taxon>Lachnospirales</taxon>
        <taxon>Lachnospiraceae</taxon>
        <taxon>Hominifimenecus</taxon>
    </lineage>
</organism>
<evidence type="ECO:0000313" key="6">
    <source>
        <dbReference type="Proteomes" id="UP001198182"/>
    </source>
</evidence>
<dbReference type="CDD" id="cd03230">
    <property type="entry name" value="ABC_DR_subfamily_A"/>
    <property type="match status" value="1"/>
</dbReference>
<dbReference type="GO" id="GO:0016887">
    <property type="term" value="F:ATP hydrolysis activity"/>
    <property type="evidence" value="ECO:0007669"/>
    <property type="project" value="InterPro"/>
</dbReference>
<evidence type="ECO:0000256" key="3">
    <source>
        <dbReference type="ARBA" id="ARBA00022840"/>
    </source>
</evidence>